<name>A0A1G4BLF4_9PEZI</name>
<dbReference type="RefSeq" id="XP_022479413.1">
    <property type="nucleotide sequence ID" value="XM_022614201.1"/>
</dbReference>
<dbReference type="PANTHER" id="PTHR42057:SF2">
    <property type="entry name" value="F-BOX DOMAIN PROTEIN (AFU_ORTHOLOGUE AFUA_4G00200)-RELATED"/>
    <property type="match status" value="1"/>
</dbReference>
<dbReference type="GeneID" id="34555711"/>
<reference evidence="3 4" key="1">
    <citation type="submission" date="2016-09" db="EMBL/GenBank/DDBJ databases">
        <authorList>
            <person name="Capua I."/>
            <person name="De Benedictis P."/>
            <person name="Joannis T."/>
            <person name="Lombin L.H."/>
            <person name="Cattoli G."/>
        </authorList>
    </citation>
    <scope>NUCLEOTIDE SEQUENCE [LARGE SCALE GENOMIC DNA]</scope>
    <source>
        <strain evidence="3 4">IMI 309357</strain>
    </source>
</reference>
<gene>
    <name evidence="3" type="ORF">CORC01_02551</name>
</gene>
<dbReference type="AlphaFoldDB" id="A0A1G4BLF4"/>
<dbReference type="EMBL" id="MJBS01000014">
    <property type="protein sequence ID" value="OHF02271.1"/>
    <property type="molecule type" value="Genomic_DNA"/>
</dbReference>
<comment type="caution">
    <text evidence="3">The sequence shown here is derived from an EMBL/GenBank/DDBJ whole genome shotgun (WGS) entry which is preliminary data.</text>
</comment>
<dbReference type="InterPro" id="IPR001810">
    <property type="entry name" value="F-box_dom"/>
</dbReference>
<evidence type="ECO:0000313" key="4">
    <source>
        <dbReference type="Proteomes" id="UP000176998"/>
    </source>
</evidence>
<dbReference type="Pfam" id="PF12937">
    <property type="entry name" value="F-box-like"/>
    <property type="match status" value="1"/>
</dbReference>
<organism evidence="3 4">
    <name type="scientific">Colletotrichum orchidophilum</name>
    <dbReference type="NCBI Taxonomy" id="1209926"/>
    <lineage>
        <taxon>Eukaryota</taxon>
        <taxon>Fungi</taxon>
        <taxon>Dikarya</taxon>
        <taxon>Ascomycota</taxon>
        <taxon>Pezizomycotina</taxon>
        <taxon>Sordariomycetes</taxon>
        <taxon>Hypocreomycetidae</taxon>
        <taxon>Glomerellales</taxon>
        <taxon>Glomerellaceae</taxon>
        <taxon>Colletotrichum</taxon>
    </lineage>
</organism>
<accession>A0A1G4BLF4</accession>
<sequence length="483" mass="55510">MELKDTPNEILNLIIGHLVELIDLSHADDTREIHRDLLSARLVCRQWNSLATGHLYHTLKLAPAGTVDDNEDVFKDWNTILDLDAARNAAQRVIIQSCPGELSTNMDYGDWKGWKDGEHPAFTSAIRRITQLPNVKAIEVHFSKNCKGQIGGWDDDFEPTETRLLTLKAVFEAIRERAAHSDAGFRCPIRSLTIRNLQNMPHQEFIDSILFKDVAKKVDGLHLLITEEHNEDGPDHDFFVHERLVYESHLQTQILPHFEANLTALTLSFQDPWGTMPGYFDGAGLRFRYLKTLNLANFVISNNYHFDWVLSQTALTTLRLDSCFILSYIRTNTTYTKKWSLHTQDWHHLPIGSYDFSDDDDDLYSFDGTWETIFDSICDNLLYLQDFRFEETGNGLNFLRPSRIGTVLYPNRYTTFDIGLLPSPWIESDRVTGEMEFGDNDPSVAEEGNDDRVRSNLNRSEETKQGDTRAFRDLLQACRENAD</sequence>
<evidence type="ECO:0000256" key="1">
    <source>
        <dbReference type="SAM" id="MobiDB-lite"/>
    </source>
</evidence>
<proteinExistence type="predicted"/>
<evidence type="ECO:0000313" key="3">
    <source>
        <dbReference type="EMBL" id="OHF02271.1"/>
    </source>
</evidence>
<dbReference type="Proteomes" id="UP000176998">
    <property type="component" value="Unassembled WGS sequence"/>
</dbReference>
<feature type="region of interest" description="Disordered" evidence="1">
    <location>
        <begin position="438"/>
        <end position="471"/>
    </location>
</feature>
<dbReference type="PANTHER" id="PTHR42057">
    <property type="entry name" value="F-BOX DOMAIN PROTEIN (AFU_ORTHOLOGUE AFUA_4G00200)"/>
    <property type="match status" value="1"/>
</dbReference>
<keyword evidence="4" id="KW-1185">Reference proteome</keyword>
<dbReference type="OrthoDB" id="3140657at2759"/>
<feature type="domain" description="F-box" evidence="2">
    <location>
        <begin position="7"/>
        <end position="59"/>
    </location>
</feature>
<evidence type="ECO:0000259" key="2">
    <source>
        <dbReference type="Pfam" id="PF12937"/>
    </source>
</evidence>
<protein>
    <recommendedName>
        <fullName evidence="2">F-box domain-containing protein</fullName>
    </recommendedName>
</protein>
<feature type="compositionally biased region" description="Basic and acidic residues" evidence="1">
    <location>
        <begin position="450"/>
        <end position="471"/>
    </location>
</feature>
<dbReference type="CDD" id="cd09917">
    <property type="entry name" value="F-box_SF"/>
    <property type="match status" value="1"/>
</dbReference>